<dbReference type="EMBL" id="JAUUTY010000007">
    <property type="protein sequence ID" value="KAK1605838.1"/>
    <property type="molecule type" value="Genomic_DNA"/>
</dbReference>
<evidence type="ECO:0000313" key="4">
    <source>
        <dbReference type="EMBL" id="KAK1605838.1"/>
    </source>
</evidence>
<feature type="transmembrane region" description="Helical" evidence="2">
    <location>
        <begin position="149"/>
        <end position="169"/>
    </location>
</feature>
<feature type="transmembrane region" description="Helical" evidence="2">
    <location>
        <begin position="908"/>
        <end position="928"/>
    </location>
</feature>
<dbReference type="InterPro" id="IPR026961">
    <property type="entry name" value="PGG_dom"/>
</dbReference>
<feature type="domain" description="PGG" evidence="3">
    <location>
        <begin position="683"/>
        <end position="794"/>
    </location>
</feature>
<dbReference type="PANTHER" id="PTHR24177:SF413">
    <property type="entry name" value="TRANSMEMBRANE PROTEIN, PUTATIVE-RELATED"/>
    <property type="match status" value="1"/>
</dbReference>
<keyword evidence="2" id="KW-0472">Membrane</keyword>
<feature type="transmembrane region" description="Helical" evidence="2">
    <location>
        <begin position="181"/>
        <end position="200"/>
    </location>
</feature>
<feature type="transmembrane region" description="Helical" evidence="2">
    <location>
        <begin position="858"/>
        <end position="875"/>
    </location>
</feature>
<feature type="transmembrane region" description="Helical" evidence="2">
    <location>
        <begin position="801"/>
        <end position="824"/>
    </location>
</feature>
<gene>
    <name evidence="4" type="ORF">QYE76_029511</name>
</gene>
<feature type="region of interest" description="Disordered" evidence="1">
    <location>
        <begin position="427"/>
        <end position="466"/>
    </location>
</feature>
<dbReference type="Proteomes" id="UP001231189">
    <property type="component" value="Unassembled WGS sequence"/>
</dbReference>
<keyword evidence="2" id="KW-1133">Transmembrane helix</keyword>
<protein>
    <recommendedName>
        <fullName evidence="3">PGG domain-containing protein</fullName>
    </recommendedName>
</protein>
<sequence length="1088" mass="119488">MADDRQSEVSIDVGSTADSQGPVNDLSEGRNDEFGMGNGSTRQVSINGSSRPSSHGSGTKDDFLLLWRLRKYLVLLGVLAVGVTYNAGLTPPGGFWTLNKDGHHAGDPILHDGYSKRYNAFFYCNATAFAASLVLIILLLSKSVTKKVIWLRSMQLTMIIDLFSLLGAYAAGSCRAVKSSIYIWILVFAVFLYIGIHILVPTKVIPEALTVKLLTALDRILTKLGVPDRQVISQRDVEEARKFILMLVTFAATITYQAGLNPPGGVWAENEHGSSIHLAVPPYKHHPATSVLRSNYLRRYNIFISFNSTSFVASLVIVILLLSPELSGHGIRTKAVIVCVVADLVCLIVAYAAGCCRDVATSFYVVFIIVIVLASFTILAATFVYGPVANLLKKVKSNCLWCMDVLGRELSLNNRSSNAEQGGLLASREDAAAEANTPESQDHPADNQQVPDITEGENSEEHAPADNQQISDIEEAKSNSQHSSRSSQQSASVEDVVFNLECQSGDDPLCANMKEEDVSSSQHPSGNCQHSENTEDVLPNLEYGSTNCQQVADVEVTRSSREQEYPSPEPQDQPVDNQDVPNMRQQSSTDDHNMSVLSVEQTMSLSHSSNGETSHHDIVEEGLSAPMEASGNVGSAELGIPVEDNNHQTEIGDSNTHLAHLENGHTDSIQEEPTQNADDQTEKHLKKTRTSLLLLAILAVSLAYQSGLNPPGGFWSRSEDHHSAADRILEDNYHRRFITFFYLNAGAFMASIIIIMMLLNKMMSKMVMKRRVLPAMMIVVLLSLTGAYATGSCREAKKQYFILVSVCIVLAYVILHVLIAIRVIPRDWRSHLWPVPSQPGHDNTGDDTREKELDRRRSLLLTLAILAVTVTYQAGMNPPGGVWSDDKDVTGRAGNPILQDTHRKRYDVFYYSNSVSFVSSVVVTILLVNKESCEHGIKSYALRVCLVVGLLGLLIAYVAGSCRNIKQAIYLFVIAIAVLVSLFIQVLLSSTLGEPLAQFISFLQSFLSRRDVEQNMTSSGSPEASDDEKIVRKRHKYLMLLAILAASIAYQAGLNPPGGLWSDDEGHVAGNPVLHDINHQRFELQRHF</sequence>
<feature type="transmembrane region" description="Helical" evidence="2">
    <location>
        <begin position="120"/>
        <end position="140"/>
    </location>
</feature>
<feature type="compositionally biased region" description="Basic and acidic residues" evidence="1">
    <location>
        <begin position="555"/>
        <end position="564"/>
    </location>
</feature>
<evidence type="ECO:0000256" key="2">
    <source>
        <dbReference type="SAM" id="Phobius"/>
    </source>
</evidence>
<feature type="transmembrane region" description="Helical" evidence="2">
    <location>
        <begin position="771"/>
        <end position="789"/>
    </location>
</feature>
<feature type="transmembrane region" description="Helical" evidence="2">
    <location>
        <begin position="940"/>
        <end position="961"/>
    </location>
</feature>
<feature type="domain" description="PGG" evidence="3">
    <location>
        <begin position="1030"/>
        <end position="1083"/>
    </location>
</feature>
<reference evidence="4" key="1">
    <citation type="submission" date="2023-07" db="EMBL/GenBank/DDBJ databases">
        <title>A chromosome-level genome assembly of Lolium multiflorum.</title>
        <authorList>
            <person name="Chen Y."/>
            <person name="Copetti D."/>
            <person name="Kolliker R."/>
            <person name="Studer B."/>
        </authorList>
    </citation>
    <scope>NUCLEOTIDE SEQUENCE</scope>
    <source>
        <strain evidence="4">02402/16</strain>
        <tissue evidence="4">Leaf</tissue>
    </source>
</reference>
<proteinExistence type="predicted"/>
<evidence type="ECO:0000256" key="1">
    <source>
        <dbReference type="SAM" id="MobiDB-lite"/>
    </source>
</evidence>
<accession>A0AAD8VIB4</accession>
<feature type="compositionally biased region" description="Polar residues" evidence="1">
    <location>
        <begin position="39"/>
        <end position="57"/>
    </location>
</feature>
<evidence type="ECO:0000259" key="3">
    <source>
        <dbReference type="Pfam" id="PF13962"/>
    </source>
</evidence>
<feature type="compositionally biased region" description="Polar residues" evidence="1">
    <location>
        <begin position="574"/>
        <end position="588"/>
    </location>
</feature>
<feature type="transmembrane region" description="Helical" evidence="2">
    <location>
        <begin position="302"/>
        <end position="323"/>
    </location>
</feature>
<organism evidence="4 5">
    <name type="scientific">Lolium multiflorum</name>
    <name type="common">Italian ryegrass</name>
    <name type="synonym">Lolium perenne subsp. multiflorum</name>
    <dbReference type="NCBI Taxonomy" id="4521"/>
    <lineage>
        <taxon>Eukaryota</taxon>
        <taxon>Viridiplantae</taxon>
        <taxon>Streptophyta</taxon>
        <taxon>Embryophyta</taxon>
        <taxon>Tracheophyta</taxon>
        <taxon>Spermatophyta</taxon>
        <taxon>Magnoliopsida</taxon>
        <taxon>Liliopsida</taxon>
        <taxon>Poales</taxon>
        <taxon>Poaceae</taxon>
        <taxon>BOP clade</taxon>
        <taxon>Pooideae</taxon>
        <taxon>Poodae</taxon>
        <taxon>Poeae</taxon>
        <taxon>Poeae Chloroplast Group 2 (Poeae type)</taxon>
        <taxon>Loliodinae</taxon>
        <taxon>Loliinae</taxon>
        <taxon>Lolium</taxon>
    </lineage>
</organism>
<feature type="region of interest" description="Disordered" evidence="1">
    <location>
        <begin position="554"/>
        <end position="591"/>
    </location>
</feature>
<feature type="transmembrane region" description="Helical" evidence="2">
    <location>
        <begin position="967"/>
        <end position="988"/>
    </location>
</feature>
<feature type="transmembrane region" description="Helical" evidence="2">
    <location>
        <begin position="365"/>
        <end position="386"/>
    </location>
</feature>
<name>A0AAD8VIB4_LOLMU</name>
<dbReference type="AlphaFoldDB" id="A0AAD8VIB4"/>
<feature type="transmembrane region" description="Helical" evidence="2">
    <location>
        <begin position="690"/>
        <end position="708"/>
    </location>
</feature>
<feature type="region of interest" description="Disordered" evidence="1">
    <location>
        <begin position="1"/>
        <end position="58"/>
    </location>
</feature>
<keyword evidence="5" id="KW-1185">Reference proteome</keyword>
<feature type="domain" description="PGG" evidence="3">
    <location>
        <begin position="851"/>
        <end position="963"/>
    </location>
</feature>
<feature type="transmembrane region" description="Helical" evidence="2">
    <location>
        <begin position="243"/>
        <end position="260"/>
    </location>
</feature>
<feature type="compositionally biased region" description="Polar residues" evidence="1">
    <location>
        <begin position="519"/>
        <end position="531"/>
    </location>
</feature>
<feature type="domain" description="PGG" evidence="3">
    <location>
        <begin position="67"/>
        <end position="175"/>
    </location>
</feature>
<feature type="transmembrane region" description="Helical" evidence="2">
    <location>
        <begin position="737"/>
        <end position="759"/>
    </location>
</feature>
<dbReference type="GO" id="GO:0016020">
    <property type="term" value="C:membrane"/>
    <property type="evidence" value="ECO:0007669"/>
    <property type="project" value="TreeGrafter"/>
</dbReference>
<dbReference type="Pfam" id="PF13962">
    <property type="entry name" value="PGG"/>
    <property type="match status" value="5"/>
</dbReference>
<feature type="region of interest" description="Disordered" evidence="1">
    <location>
        <begin position="509"/>
        <end position="533"/>
    </location>
</feature>
<feature type="transmembrane region" description="Helical" evidence="2">
    <location>
        <begin position="335"/>
        <end position="353"/>
    </location>
</feature>
<comment type="caution">
    <text evidence="4">The sequence shown here is derived from an EMBL/GenBank/DDBJ whole genome shotgun (WGS) entry which is preliminary data.</text>
</comment>
<keyword evidence="2" id="KW-0812">Transmembrane</keyword>
<dbReference type="PANTHER" id="PTHR24177">
    <property type="entry name" value="CASKIN"/>
    <property type="match status" value="1"/>
</dbReference>
<feature type="transmembrane region" description="Helical" evidence="2">
    <location>
        <begin position="72"/>
        <end position="89"/>
    </location>
</feature>
<evidence type="ECO:0000313" key="5">
    <source>
        <dbReference type="Proteomes" id="UP001231189"/>
    </source>
</evidence>
<feature type="transmembrane region" description="Helical" evidence="2">
    <location>
        <begin position="1037"/>
        <end position="1054"/>
    </location>
</feature>
<feature type="domain" description="PGG" evidence="3">
    <location>
        <begin position="236"/>
        <end position="357"/>
    </location>
</feature>